<dbReference type="SUPFAM" id="SSF118290">
    <property type="entry name" value="WRKY DNA-binding domain"/>
    <property type="match status" value="1"/>
</dbReference>
<feature type="domain" description="WRKY" evidence="10">
    <location>
        <begin position="206"/>
        <end position="272"/>
    </location>
</feature>
<keyword evidence="6" id="KW-0539">Nucleus</keyword>
<evidence type="ECO:0000313" key="12">
    <source>
        <dbReference type="Proteomes" id="UP001152523"/>
    </source>
</evidence>
<feature type="region of interest" description="Disordered" evidence="9">
    <location>
        <begin position="1"/>
        <end position="25"/>
    </location>
</feature>
<evidence type="ECO:0000256" key="4">
    <source>
        <dbReference type="ARBA" id="ARBA00023125"/>
    </source>
</evidence>
<dbReference type="FunFam" id="2.20.25.80:FF:000002">
    <property type="entry name" value="probable WRKY transcription factor 31"/>
    <property type="match status" value="1"/>
</dbReference>
<dbReference type="PANTHER" id="PTHR31429">
    <property type="entry name" value="WRKY TRANSCRIPTION FACTOR 36-RELATED"/>
    <property type="match status" value="1"/>
</dbReference>
<dbReference type="AlphaFoldDB" id="A0AAV0D5F7"/>
<dbReference type="GO" id="GO:0043565">
    <property type="term" value="F:sequence-specific DNA binding"/>
    <property type="evidence" value="ECO:0007669"/>
    <property type="project" value="InterPro"/>
</dbReference>
<feature type="coiled-coil region" evidence="8">
    <location>
        <begin position="40"/>
        <end position="74"/>
    </location>
</feature>
<comment type="caution">
    <text evidence="11">The sequence shown here is derived from an EMBL/GenBank/DDBJ whole genome shotgun (WGS) entry which is preliminary data.</text>
</comment>
<gene>
    <name evidence="11" type="ORF">CEPIT_LOCUS12110</name>
</gene>
<feature type="compositionally biased region" description="Polar residues" evidence="9">
    <location>
        <begin position="150"/>
        <end position="170"/>
    </location>
</feature>
<protein>
    <recommendedName>
        <fullName evidence="10">WRKY domain-containing protein</fullName>
    </recommendedName>
</protein>
<comment type="similarity">
    <text evidence="7">Belongs to the WRKY group II-b family.</text>
</comment>
<evidence type="ECO:0000256" key="5">
    <source>
        <dbReference type="ARBA" id="ARBA00023163"/>
    </source>
</evidence>
<organism evidence="11 12">
    <name type="scientific">Cuscuta epithymum</name>
    <dbReference type="NCBI Taxonomy" id="186058"/>
    <lineage>
        <taxon>Eukaryota</taxon>
        <taxon>Viridiplantae</taxon>
        <taxon>Streptophyta</taxon>
        <taxon>Embryophyta</taxon>
        <taxon>Tracheophyta</taxon>
        <taxon>Spermatophyta</taxon>
        <taxon>Magnoliopsida</taxon>
        <taxon>eudicotyledons</taxon>
        <taxon>Gunneridae</taxon>
        <taxon>Pentapetalae</taxon>
        <taxon>asterids</taxon>
        <taxon>lamiids</taxon>
        <taxon>Solanales</taxon>
        <taxon>Convolvulaceae</taxon>
        <taxon>Cuscuteae</taxon>
        <taxon>Cuscuta</taxon>
        <taxon>Cuscuta subgen. Cuscuta</taxon>
    </lineage>
</organism>
<evidence type="ECO:0000259" key="10">
    <source>
        <dbReference type="PROSITE" id="PS50811"/>
    </source>
</evidence>
<accession>A0AAV0D5F7</accession>
<dbReference type="InterPro" id="IPR044810">
    <property type="entry name" value="WRKY_plant"/>
</dbReference>
<keyword evidence="4" id="KW-0238">DNA-binding</keyword>
<feature type="compositionally biased region" description="Low complexity" evidence="9">
    <location>
        <begin position="1"/>
        <end position="12"/>
    </location>
</feature>
<dbReference type="InterPro" id="IPR003657">
    <property type="entry name" value="WRKY_dom"/>
</dbReference>
<dbReference type="Gene3D" id="2.20.25.80">
    <property type="entry name" value="WRKY domain"/>
    <property type="match status" value="1"/>
</dbReference>
<dbReference type="SMART" id="SM00774">
    <property type="entry name" value="WRKY"/>
    <property type="match status" value="1"/>
</dbReference>
<evidence type="ECO:0000256" key="1">
    <source>
        <dbReference type="ARBA" id="ARBA00004123"/>
    </source>
</evidence>
<feature type="non-terminal residue" evidence="11">
    <location>
        <position position="321"/>
    </location>
</feature>
<proteinExistence type="inferred from homology"/>
<dbReference type="PANTHER" id="PTHR31429:SF24">
    <property type="entry name" value="WRKY TRANSCRIPTION FACTOR 72-RELATED"/>
    <property type="match status" value="1"/>
</dbReference>
<comment type="subcellular location">
    <subcellularLocation>
        <location evidence="1">Nucleus</location>
    </subcellularLocation>
</comment>
<evidence type="ECO:0000313" key="11">
    <source>
        <dbReference type="EMBL" id="CAH9092465.1"/>
    </source>
</evidence>
<dbReference type="Proteomes" id="UP001152523">
    <property type="component" value="Unassembled WGS sequence"/>
</dbReference>
<evidence type="ECO:0000256" key="6">
    <source>
        <dbReference type="ARBA" id="ARBA00023242"/>
    </source>
</evidence>
<dbReference type="InterPro" id="IPR036576">
    <property type="entry name" value="WRKY_dom_sf"/>
</dbReference>
<name>A0AAV0D5F7_9ASTE</name>
<reference evidence="11" key="1">
    <citation type="submission" date="2022-07" db="EMBL/GenBank/DDBJ databases">
        <authorList>
            <person name="Macas J."/>
            <person name="Novak P."/>
            <person name="Neumann P."/>
        </authorList>
    </citation>
    <scope>NUCLEOTIDE SEQUENCE</scope>
</reference>
<dbReference type="EMBL" id="CAMAPF010000073">
    <property type="protein sequence ID" value="CAH9092465.1"/>
    <property type="molecule type" value="Genomic_DNA"/>
</dbReference>
<evidence type="ECO:0000256" key="3">
    <source>
        <dbReference type="ARBA" id="ARBA00023054"/>
    </source>
</evidence>
<dbReference type="PROSITE" id="PS50811">
    <property type="entry name" value="WRKY"/>
    <property type="match status" value="1"/>
</dbReference>
<evidence type="ECO:0000256" key="2">
    <source>
        <dbReference type="ARBA" id="ARBA00023015"/>
    </source>
</evidence>
<evidence type="ECO:0000256" key="7">
    <source>
        <dbReference type="ARBA" id="ARBA00061007"/>
    </source>
</evidence>
<dbReference type="Pfam" id="PF03106">
    <property type="entry name" value="WRKY"/>
    <property type="match status" value="1"/>
</dbReference>
<evidence type="ECO:0000256" key="8">
    <source>
        <dbReference type="SAM" id="Coils"/>
    </source>
</evidence>
<sequence>MVSNSSDISSDSGKVAAAKPTGEGSVTCRQAEFITAVLKNEEVDITAKKAKAEMKEAKRENERLKTIIAQIEKDYRSLHTRFSHVLSHHPPPPLDDHFLPESQIRLGLGRNPSIATFPEHRRTSKSPVKDPAGDDSQALKLSLNYGGGSFQQPCDSSNKTPQLETNNYLGGNQGRRRSPENRVPEVMNGNGGDAGKRARVSVRSRCDTPTMNDGCQWRKYGQKVSKGNQCPRAYYRCTVVPSCPVRKQVQRCSDDMSVLITTYEGLHNHPLPMAATAMASTTSAAASMLLFGSSSSTLPPYPTINLDLPNMFPSNAILRST</sequence>
<keyword evidence="12" id="KW-1185">Reference proteome</keyword>
<keyword evidence="3 8" id="KW-0175">Coiled coil</keyword>
<evidence type="ECO:0000256" key="9">
    <source>
        <dbReference type="SAM" id="MobiDB-lite"/>
    </source>
</evidence>
<keyword evidence="5" id="KW-0804">Transcription</keyword>
<dbReference type="GO" id="GO:0003700">
    <property type="term" value="F:DNA-binding transcription factor activity"/>
    <property type="evidence" value="ECO:0007669"/>
    <property type="project" value="InterPro"/>
</dbReference>
<dbReference type="GO" id="GO:0005634">
    <property type="term" value="C:nucleus"/>
    <property type="evidence" value="ECO:0007669"/>
    <property type="project" value="UniProtKB-SubCell"/>
</dbReference>
<feature type="region of interest" description="Disordered" evidence="9">
    <location>
        <begin position="111"/>
        <end position="201"/>
    </location>
</feature>
<keyword evidence="2" id="KW-0805">Transcription regulation</keyword>